<evidence type="ECO:0000313" key="1">
    <source>
        <dbReference type="EMBL" id="SOQ37216.1"/>
    </source>
</evidence>
<dbReference type="AlphaFoldDB" id="A0A2H1V8U0"/>
<protein>
    <submittedName>
        <fullName evidence="1">SFRICE_035211</fullName>
    </submittedName>
</protein>
<proteinExistence type="predicted"/>
<gene>
    <name evidence="1" type="ORF">SFRICE_035211</name>
</gene>
<accession>A0A2H1V8U0</accession>
<reference evidence="1" key="1">
    <citation type="submission" date="2016-07" db="EMBL/GenBank/DDBJ databases">
        <authorList>
            <person name="Bretaudeau A."/>
        </authorList>
    </citation>
    <scope>NUCLEOTIDE SEQUENCE</scope>
    <source>
        <strain evidence="1">Rice</strain>
        <tissue evidence="1">Whole body</tissue>
    </source>
</reference>
<organism evidence="1">
    <name type="scientific">Spodoptera frugiperda</name>
    <name type="common">Fall armyworm</name>
    <dbReference type="NCBI Taxonomy" id="7108"/>
    <lineage>
        <taxon>Eukaryota</taxon>
        <taxon>Metazoa</taxon>
        <taxon>Ecdysozoa</taxon>
        <taxon>Arthropoda</taxon>
        <taxon>Hexapoda</taxon>
        <taxon>Insecta</taxon>
        <taxon>Pterygota</taxon>
        <taxon>Neoptera</taxon>
        <taxon>Endopterygota</taxon>
        <taxon>Lepidoptera</taxon>
        <taxon>Glossata</taxon>
        <taxon>Ditrysia</taxon>
        <taxon>Noctuoidea</taxon>
        <taxon>Noctuidae</taxon>
        <taxon>Amphipyrinae</taxon>
        <taxon>Spodoptera</taxon>
    </lineage>
</organism>
<dbReference type="EMBL" id="ODYU01001257">
    <property type="protein sequence ID" value="SOQ37216.1"/>
    <property type="molecule type" value="Genomic_DNA"/>
</dbReference>
<name>A0A2H1V8U0_SPOFR</name>
<sequence>MSTVFLWNKPVNDGLPDGKQSRILVGDSGIGKTGKGGLSGGMHLFVIMMTLLLLQESNTGFILER</sequence>